<dbReference type="PANTHER" id="PTHR30612:SF0">
    <property type="entry name" value="CHLOROPLAST PROTEIN-TRANSPORTING ATPASE"/>
    <property type="match status" value="1"/>
</dbReference>
<dbReference type="PRINTS" id="PR00906">
    <property type="entry name" value="SECA"/>
</dbReference>
<dbReference type="SMART" id="SM00958">
    <property type="entry name" value="SecA_PP_bind"/>
    <property type="match status" value="1"/>
</dbReference>
<keyword evidence="2" id="KW-0653">Protein transport</keyword>
<dbReference type="InterPro" id="IPR027417">
    <property type="entry name" value="P-loop_NTPase"/>
</dbReference>
<evidence type="ECO:0000313" key="5">
    <source>
        <dbReference type="EnsemblMetazoa" id="PPA25932.1"/>
    </source>
</evidence>
<sequence length="3126" mass="351843">MALCDGNRLENIDDDSPVFPEGNYYYDLTLRNGSRALVRCRTLTYNLDERTYLAERVRIMVFGPRPGNEVYKLRETRDAMRIIRKIVKVSGGTKATVRVNVAYLSAFTYDKNEEFIATEIPVFKLGFGDDLPCRFMDTKGIVFNSIQDLIGSIGARFLGGIMYPDGLCHKITGDCKINLVYTESEATKLENRTLDAIETILDFASKVLGYTNVAISLPLCVYAVICKKLVKIISNLGRAIFLIALALLSKDQIRRFQVSATTSPEDVAEMYGNWYKTTFYTLKVSTTITTYVCIVQSIYTLYKQSEWTFWDLCDLSKSLYALYNVVISPLTIEAILESDQMKTMVTMEKSLFDNLSKLTSYQSIRQATDLIEVVNRKLIKIPDSDHFYHQTQRFLAPRNGDDRNEMTDTLRVKIRASVGCVIHELQKPPTLSAVQSHLFSNLKLDEYTEEVLRMEHASQLRVVQLIHLKSIIVRTMETEEASVAELFPASQLKDTLLRDTEARRLVSALEEDSMETVRLFQDLEEFRQKLAYRQQSDEAEPAFRKTLMEWLTSGEPSQNMWKALSQWKTDGAGLASFRRHVQEHIPIEPKGLLRRMVAATEKLRGHDEFVELQKVQRILDECCDPTAELHEGHLQVKGAVVALSLAALKVDRAMSSIAKSWDKKAKVAALHTVSIYAADCCSLDISIDQRQWAGINLCIVTKRLYVHEGITIDLSGNGFEPRPGSDRIARHAGSPEEIGADGQSGMAGESSGNLLIMAAKVIGGHRLSVRLNGGRGEDGQHGGDGCDGEDGARVTEDEILGMDFPDEQRSADEERLLHWARCRHNSKEYKFEDVFGRTVEQRRTVRHSFTFVEGTLARDGSSAGAGGAGGGGGNEGAYQFSNLSGTHVWSAGSVEHRRGANGDDGAHGTHGARGTDGVDCCCRKVFATGEWTVWQSSPGKKISLSYQKVSRFYAVPENFIAPIHTHEYSLKKMYAVIEEYEPESTPDKVHPTLRRAERSKARARATLQSSTAISQFAQVSGMSVCEIEDLSPRVKKVRNAEAEVNKHTMYSTHEQVRIVRARRSAVDESLPPQDNEGLSSEEQVEQRPNLIGRSYDLWEVIKSESSPHKDFVLGLAKVQKAVGADIAADMTLFINRQPSRSICSMKILRAFEDDQSLQECVEFVLTMCPTTIIRLLSSIIAADCKKKSVPKWRTIIDIVWSIESASHCESAFLAAVIAVTPLDELLDTLMVLHIAICSRSLGHLKSPLLKNALREITMVEAKALLSLKLQEAEINAIDLPNVDGTVELLRNAQHQLPRLSTVPIHEWAEMASRQNWKTVDRGHFGLTSFYLEMLARAGFVVEERAMRAILRDWKYSSLLFAELLCYIASKELKADERFFGALFMQMHQQEDDDTAVRSLLPYSERRLDDVPQLVRGLRDSDAQAKTRRAEWTQGIIDVIRGDPAKSEHTRRLAEFDDALARTMNGKRLRAVQKVSIMCALESRQNLLQQVFTGEGKSFIIAAIAAIRCLLNDSVTVDIISSSSVLAQRDATLLRDLYEALGLSVAHNCDEDREAREFAYTKHIVYGDIAHFQRDYLLHNYYRKPVRGTRQLDNVIVDEVDSMTLDCGNHVLYLSHKVPSLKVLDSLFAVIQREVYSTTEGREVSTDDIRLRTLREIYGRVSPQDFEKISEVHSDTLFEAIRMAGCIDNEGFILITKISKLTILEESLKSMTDSGTIAILIDTFCKEMEREKEIILPYHLRDFVKLHLATFIDNCLQASIMRPDVDYVIDKDRSNGASGEDIVMIIEEDTGADLASTQWTGGLHQFLQMKHACRVTPLSLKAVFISNVALLRAYKRVDGLSGTLGSAEESRILAELYDVDLIHIPTHKPRKMFEHVPLLVESSQDWIRAVYNEVKEVTAVRRSVLIICQTIEQLKQLLQGLLARHRSRRGESAEMDAAIDNINVYARQHQHLEYEERGLESTRIILSTNLAGRGTDILLSKELEDNGGLHVVIAFVPRNQRVEDQAMGRAARCGAAGSGRIIAHVQKTGGISGAPDFHDLKLRRDNAEVLRIQELRHHFTFRIAVEEGALERFRIKLDDKLCLESGEGLPEVEDVIYKALLDEWTLWLDGKEEEFNQCEKRRDSYLAQSIIQSVDVFLSAHGVSKKDGLFIAPSWMRAGEWLLRLGIIQMSHKEGRADAECTFKRVIEEGGLMAAFGHYYLGCMSMTRFEEMRKNQSSVYLTIPCRFEADVDGAIAHFTQARVSLLLLLERRSAEVRTIQLFAGSGHAQCGLQRQLTELAAAVHQIIASIDWLIGEPMSADSFRPLTACDQHQAHLMDSLQMLDVITPPLLADDLNDRIAAYGKIIRRKFGITPQKLTQVLEDERNELLRAPEQEAESTSVPIERRPAFLGGGSALSKRCALPIRMDFWKCMHDFGVFYDMEHVYVVKDDAREDVIAAVSIHPMIIDEDRARASILYSNRELRNITLFAKNEVDAKEKALGKIMKELLEEKKVELDLLARIDIKRMEGVYLPQFDGFTAIQLKKHCGLNKATCNDALELLRAHGVIQLEDGAYRQASTIDCSMLPAALAETVEHFLIHNFKYTFARGMLATACADSHLKPFTPKQVMLPVDAHRELFEELSRLEVVSPPRIQSSHYTLIDYTDFTFVGKRELKQFVQTRRLKLRDNIQMFKLVPFTEYLSSRGATANSEMEDLATTAQVIAGAIFNGSRFLVNNGLMGIMCITEAVGIATGSVLHAIGVPIGAVVGLSGKIAPKKLSRALYTATSATVDAIPWAPTKFHECLLWAGEKIMNGVSWSSGKFVDVLAGLDIQFVNGVAESARSVGKGVQQSMYYMFNQCRALFGSSEYYNQCHMTVQKMTSTLKLIERRGDEFRMTRTFHTIVAAAVEQETRVDSRENELTAQLLHVARNLKAAINDLLQPPWISFPDLAAFLDSIDNMGWFEAELDLCLRCAVIEALRLLVETGKMESFMFERFKNGALNIAFSEVVKDCVDEKQQYQNYRRKGGQNLRNIIVDIIELKTTELFTNPVASFIHCIILEQHTFETLPPLQKLIYDDVAKTAAQLRINNPNAWLESIQPNNIVSAVHARIAHITMRINHATNPIEEQRLERSLFNITRSCLIRRLPMPYE</sequence>
<dbReference type="PROSITE" id="PS51196">
    <property type="entry name" value="SECA_MOTOR_DEAD"/>
    <property type="match status" value="1"/>
</dbReference>
<name>A0A2A6BHX9_PRIPA</name>
<keyword evidence="6" id="KW-1185">Reference proteome</keyword>
<dbReference type="InterPro" id="IPR014018">
    <property type="entry name" value="SecA_motor_DEAD"/>
</dbReference>
<dbReference type="Gene3D" id="3.40.50.300">
    <property type="entry name" value="P-loop containing nucleotide triphosphate hydrolases"/>
    <property type="match status" value="2"/>
</dbReference>
<dbReference type="PROSITE" id="PS51192">
    <property type="entry name" value="HELICASE_ATP_BIND_1"/>
    <property type="match status" value="1"/>
</dbReference>
<keyword evidence="1" id="KW-0963">Cytoplasm</keyword>
<dbReference type="SUPFAM" id="SSF52540">
    <property type="entry name" value="P-loop containing nucleoside triphosphate hydrolases"/>
    <property type="match status" value="2"/>
</dbReference>
<evidence type="ECO:0000313" key="6">
    <source>
        <dbReference type="Proteomes" id="UP000005239"/>
    </source>
</evidence>
<reference evidence="5" key="2">
    <citation type="submission" date="2022-06" db="UniProtKB">
        <authorList>
            <consortium name="EnsemblMetazoa"/>
        </authorList>
    </citation>
    <scope>IDENTIFICATION</scope>
    <source>
        <strain evidence="5">PS312</strain>
    </source>
</reference>
<dbReference type="PROSITE" id="PS51194">
    <property type="entry name" value="HELICASE_CTER"/>
    <property type="match status" value="1"/>
</dbReference>
<evidence type="ECO:0000256" key="3">
    <source>
        <dbReference type="ARBA" id="ARBA00023010"/>
    </source>
</evidence>
<accession>A0A8R1YHL3</accession>
<dbReference type="GO" id="GO:0016020">
    <property type="term" value="C:membrane"/>
    <property type="evidence" value="ECO:0007669"/>
    <property type="project" value="InterPro"/>
</dbReference>
<accession>A0A2A6BHX9</accession>
<dbReference type="InterPro" id="IPR014001">
    <property type="entry name" value="Helicase_ATP-bd"/>
</dbReference>
<dbReference type="InterPro" id="IPR011115">
    <property type="entry name" value="SecA_DEAD"/>
</dbReference>
<protein>
    <submittedName>
        <fullName evidence="5">SECA_MOTOR_DEAD domain-containing protein</fullName>
    </submittedName>
</protein>
<gene>
    <name evidence="5" type="primary">WBGene00115486</name>
</gene>
<dbReference type="SMART" id="SM00957">
    <property type="entry name" value="SecA_DEAD"/>
    <property type="match status" value="1"/>
</dbReference>
<evidence type="ECO:0000256" key="1">
    <source>
        <dbReference type="ARBA" id="ARBA00022490"/>
    </source>
</evidence>
<evidence type="ECO:0000256" key="4">
    <source>
        <dbReference type="SAM" id="MobiDB-lite"/>
    </source>
</evidence>
<dbReference type="InterPro" id="IPR011130">
    <property type="entry name" value="SecA_preprotein_X-link_dom"/>
</dbReference>
<evidence type="ECO:0000256" key="2">
    <source>
        <dbReference type="ARBA" id="ARBA00022927"/>
    </source>
</evidence>
<proteinExistence type="predicted"/>
<dbReference type="GO" id="GO:0006886">
    <property type="term" value="P:intracellular protein transport"/>
    <property type="evidence" value="ECO:0007669"/>
    <property type="project" value="InterPro"/>
</dbReference>
<dbReference type="EnsemblMetazoa" id="PPA25932.1">
    <property type="protein sequence ID" value="PPA25932.1"/>
    <property type="gene ID" value="WBGene00115486"/>
</dbReference>
<dbReference type="OrthoDB" id="10038397at2759"/>
<dbReference type="GO" id="GO:0006605">
    <property type="term" value="P:protein targeting"/>
    <property type="evidence" value="ECO:0007669"/>
    <property type="project" value="InterPro"/>
</dbReference>
<dbReference type="GO" id="GO:0005524">
    <property type="term" value="F:ATP binding"/>
    <property type="evidence" value="ECO:0000318"/>
    <property type="project" value="GO_Central"/>
</dbReference>
<keyword evidence="3" id="KW-0811">Translocation</keyword>
<dbReference type="InterPro" id="IPR036670">
    <property type="entry name" value="SecA_X-link_sf"/>
</dbReference>
<dbReference type="Pfam" id="PF07517">
    <property type="entry name" value="SecA_DEAD"/>
    <property type="match status" value="1"/>
</dbReference>
<feature type="region of interest" description="Disordered" evidence="4">
    <location>
        <begin position="895"/>
        <end position="915"/>
    </location>
</feature>
<reference evidence="6" key="1">
    <citation type="journal article" date="2008" name="Nat. Genet.">
        <title>The Pristionchus pacificus genome provides a unique perspective on nematode lifestyle and parasitism.</title>
        <authorList>
            <person name="Dieterich C."/>
            <person name="Clifton S.W."/>
            <person name="Schuster L.N."/>
            <person name="Chinwalla A."/>
            <person name="Delehaunty K."/>
            <person name="Dinkelacker I."/>
            <person name="Fulton L."/>
            <person name="Fulton R."/>
            <person name="Godfrey J."/>
            <person name="Minx P."/>
            <person name="Mitreva M."/>
            <person name="Roeseler W."/>
            <person name="Tian H."/>
            <person name="Witte H."/>
            <person name="Yang S.P."/>
            <person name="Wilson R.K."/>
            <person name="Sommer R.J."/>
        </authorList>
    </citation>
    <scope>NUCLEOTIDE SEQUENCE [LARGE SCALE GENOMIC DNA]</scope>
    <source>
        <strain evidence="6">PS312</strain>
    </source>
</reference>
<dbReference type="SUPFAM" id="SSF81767">
    <property type="entry name" value="Pre-protein crosslinking domain of SecA"/>
    <property type="match status" value="1"/>
</dbReference>
<dbReference type="PANTHER" id="PTHR30612">
    <property type="entry name" value="SECA INNER MEMBRANE COMPONENT OF SEC PROTEIN SECRETION SYSTEM"/>
    <property type="match status" value="1"/>
</dbReference>
<feature type="region of interest" description="Disordered" evidence="4">
    <location>
        <begin position="1064"/>
        <end position="1085"/>
    </location>
</feature>
<organism evidence="5 6">
    <name type="scientific">Pristionchus pacificus</name>
    <name type="common">Parasitic nematode worm</name>
    <dbReference type="NCBI Taxonomy" id="54126"/>
    <lineage>
        <taxon>Eukaryota</taxon>
        <taxon>Metazoa</taxon>
        <taxon>Ecdysozoa</taxon>
        <taxon>Nematoda</taxon>
        <taxon>Chromadorea</taxon>
        <taxon>Rhabditida</taxon>
        <taxon>Rhabditina</taxon>
        <taxon>Diplogasteromorpha</taxon>
        <taxon>Diplogasteroidea</taxon>
        <taxon>Neodiplogasteridae</taxon>
        <taxon>Pristionchus</taxon>
    </lineage>
</organism>
<dbReference type="InterPro" id="IPR000185">
    <property type="entry name" value="SecA"/>
</dbReference>
<dbReference type="Gene3D" id="3.90.1440.10">
    <property type="entry name" value="SecA, preprotein cross-linking domain"/>
    <property type="match status" value="1"/>
</dbReference>
<keyword evidence="2" id="KW-0813">Transport</keyword>
<feature type="compositionally biased region" description="Basic and acidic residues" evidence="4">
    <location>
        <begin position="895"/>
        <end position="907"/>
    </location>
</feature>
<dbReference type="Proteomes" id="UP000005239">
    <property type="component" value="Unassembled WGS sequence"/>
</dbReference>
<dbReference type="GO" id="GO:0017038">
    <property type="term" value="P:protein import"/>
    <property type="evidence" value="ECO:0007669"/>
    <property type="project" value="InterPro"/>
</dbReference>
<dbReference type="InterPro" id="IPR001650">
    <property type="entry name" value="Helicase_C-like"/>
</dbReference>